<dbReference type="PANTHER" id="PTHR47837">
    <property type="entry name" value="GTP PYROPHOSPHOKINASE YJBM"/>
    <property type="match status" value="1"/>
</dbReference>
<dbReference type="Proteomes" id="UP001321543">
    <property type="component" value="Chromosome"/>
</dbReference>
<dbReference type="InterPro" id="IPR007685">
    <property type="entry name" value="RelA_SpoT"/>
</dbReference>
<accession>A0ABM8FV45</accession>
<dbReference type="EMBL" id="AP027728">
    <property type="protein sequence ID" value="BDZ39514.1"/>
    <property type="molecule type" value="Genomic_DNA"/>
</dbReference>
<name>A0ABM8FV45_9MICO</name>
<dbReference type="PANTHER" id="PTHR47837:SF2">
    <property type="entry name" value="GTP PYROPHOSPHOKINASE YWAC"/>
    <property type="match status" value="1"/>
</dbReference>
<dbReference type="SMART" id="SM00954">
    <property type="entry name" value="RelA_SpoT"/>
    <property type="match status" value="1"/>
</dbReference>
<dbReference type="Pfam" id="PF04607">
    <property type="entry name" value="RelA_SpoT"/>
    <property type="match status" value="1"/>
</dbReference>
<organism evidence="2 3">
    <name type="scientific">Microbacterium suwonense</name>
    <dbReference type="NCBI Taxonomy" id="683047"/>
    <lineage>
        <taxon>Bacteria</taxon>
        <taxon>Bacillati</taxon>
        <taxon>Actinomycetota</taxon>
        <taxon>Actinomycetes</taxon>
        <taxon>Micrococcales</taxon>
        <taxon>Microbacteriaceae</taxon>
        <taxon>Microbacterium</taxon>
    </lineage>
</organism>
<dbReference type="SUPFAM" id="SSF81301">
    <property type="entry name" value="Nucleotidyltransferase"/>
    <property type="match status" value="1"/>
</dbReference>
<evidence type="ECO:0000313" key="3">
    <source>
        <dbReference type="Proteomes" id="UP001321543"/>
    </source>
</evidence>
<dbReference type="InterPro" id="IPR052366">
    <property type="entry name" value="GTP_Pyrophosphokinase"/>
</dbReference>
<proteinExistence type="predicted"/>
<dbReference type="CDD" id="cd05399">
    <property type="entry name" value="NT_Rel-Spo_like"/>
    <property type="match status" value="1"/>
</dbReference>
<dbReference type="Gene3D" id="1.10.287.860">
    <property type="entry name" value="Nucleotidyltransferase"/>
    <property type="match status" value="1"/>
</dbReference>
<dbReference type="Gene3D" id="3.30.460.10">
    <property type="entry name" value="Beta Polymerase, domain 2"/>
    <property type="match status" value="1"/>
</dbReference>
<evidence type="ECO:0000313" key="2">
    <source>
        <dbReference type="EMBL" id="BDZ39514.1"/>
    </source>
</evidence>
<gene>
    <name evidence="2" type="ORF">GCM10025863_21280</name>
</gene>
<protein>
    <recommendedName>
        <fullName evidence="1">RelA/SpoT domain-containing protein</fullName>
    </recommendedName>
</protein>
<sequence>MSSKRPRHARPDPLDNDRIARLASFRASLARFMLNYQFGINEVMTKINILRTEFEHLHDHSPIEHVSSRLKTPESILEKVQRRELPLSIDAIQDQIQDIAGIRIVCSFIADVYLIAEMLAAQPDLTVIETKDYIEHPKPNGYKSLHLIVKVPVFLSSSMTEARVEIQIRTIAMDFWASLEHKIYYKFDQEIPAELLDELVEAAQLANDLDQKMERIHREVHALHPSSEPDGDSPKTAATHPEALLLSVLFPNEHGPEMPQND</sequence>
<feature type="domain" description="RelA/SpoT" evidence="1">
    <location>
        <begin position="68"/>
        <end position="191"/>
    </location>
</feature>
<evidence type="ECO:0000259" key="1">
    <source>
        <dbReference type="SMART" id="SM00954"/>
    </source>
</evidence>
<reference evidence="3" key="1">
    <citation type="journal article" date="2019" name="Int. J. Syst. Evol. Microbiol.">
        <title>The Global Catalogue of Microorganisms (GCM) 10K type strain sequencing project: providing services to taxonomists for standard genome sequencing and annotation.</title>
        <authorList>
            <consortium name="The Broad Institute Genomics Platform"/>
            <consortium name="The Broad Institute Genome Sequencing Center for Infectious Disease"/>
            <person name="Wu L."/>
            <person name="Ma J."/>
        </authorList>
    </citation>
    <scope>NUCLEOTIDE SEQUENCE [LARGE SCALE GENOMIC DNA]</scope>
    <source>
        <strain evidence="3">NBRC 106310</strain>
    </source>
</reference>
<keyword evidence="3" id="KW-1185">Reference proteome</keyword>
<dbReference type="RefSeq" id="WP_286299705.1">
    <property type="nucleotide sequence ID" value="NZ_AP027728.1"/>
</dbReference>
<dbReference type="InterPro" id="IPR043519">
    <property type="entry name" value="NT_sf"/>
</dbReference>